<keyword evidence="3 6" id="KW-0808">Transferase</keyword>
<feature type="binding site" evidence="6">
    <location>
        <position position="79"/>
    </location>
    <ligand>
        <name>S-adenosyl-L-methionine</name>
        <dbReference type="ChEBI" id="CHEBI:59789"/>
    </ligand>
</feature>
<comment type="similarity">
    <text evidence="1 6">Belongs to the class I-like SAM-binding methyltransferase superfamily. RsmB/NOP family.</text>
</comment>
<keyword evidence="7" id="KW-0175">Coiled coil</keyword>
<reference evidence="9 10" key="1">
    <citation type="submission" date="2019-03" db="EMBL/GenBank/DDBJ databases">
        <title>Single cell metagenomics reveals metabolic interactions within the superorganism composed of flagellate Streblomastix strix and complex community of Bacteroidetes bacteria on its surface.</title>
        <authorList>
            <person name="Treitli S.C."/>
            <person name="Kolisko M."/>
            <person name="Husnik F."/>
            <person name="Keeling P."/>
            <person name="Hampl V."/>
        </authorList>
    </citation>
    <scope>NUCLEOTIDE SEQUENCE [LARGE SCALE GENOMIC DNA]</scope>
    <source>
        <strain evidence="9">ST1C</strain>
    </source>
</reference>
<dbReference type="PROSITE" id="PS51686">
    <property type="entry name" value="SAM_MT_RSMB_NOP"/>
    <property type="match status" value="1"/>
</dbReference>
<dbReference type="InterPro" id="IPR018314">
    <property type="entry name" value="RsmB/NOL1/NOP2-like_CS"/>
</dbReference>
<dbReference type="PRINTS" id="PR02008">
    <property type="entry name" value="RCMTFAMILY"/>
</dbReference>
<proteinExistence type="inferred from homology"/>
<dbReference type="SUPFAM" id="SSF53335">
    <property type="entry name" value="S-adenosyl-L-methionine-dependent methyltransferases"/>
    <property type="match status" value="1"/>
</dbReference>
<protein>
    <submittedName>
        <fullName evidence="9">Putative S-adenosyl-L-methionine-dependent methyltransferase</fullName>
    </submittedName>
</protein>
<dbReference type="AlphaFoldDB" id="A0A5J4VU41"/>
<feature type="coiled-coil region" evidence="7">
    <location>
        <begin position="171"/>
        <end position="221"/>
    </location>
</feature>
<dbReference type="Gene3D" id="3.40.50.150">
    <property type="entry name" value="Vaccinia Virus protein VP39"/>
    <property type="match status" value="1"/>
</dbReference>
<dbReference type="InterPro" id="IPR029063">
    <property type="entry name" value="SAM-dependent_MTases_sf"/>
</dbReference>
<dbReference type="InterPro" id="IPR023267">
    <property type="entry name" value="RCMT"/>
</dbReference>
<evidence type="ECO:0000313" key="9">
    <source>
        <dbReference type="EMBL" id="KAA6385945.1"/>
    </source>
</evidence>
<dbReference type="OrthoDB" id="6093671at2759"/>
<feature type="binding site" evidence="6">
    <location>
        <position position="43"/>
    </location>
    <ligand>
        <name>S-adenosyl-L-methionine</name>
        <dbReference type="ChEBI" id="CHEBI:59789"/>
    </ligand>
</feature>
<gene>
    <name evidence="9" type="ORF">EZS28_018526</name>
</gene>
<dbReference type="PANTHER" id="PTHR22808">
    <property type="entry name" value="NCL1 YEAST -RELATED NOL1/NOP2/FMU SUN DOMAIN-CONTAINING"/>
    <property type="match status" value="1"/>
</dbReference>
<keyword evidence="5 6" id="KW-0694">RNA-binding</keyword>
<keyword evidence="2 6" id="KW-0489">Methyltransferase</keyword>
<evidence type="ECO:0000256" key="5">
    <source>
        <dbReference type="ARBA" id="ARBA00022884"/>
    </source>
</evidence>
<dbReference type="EMBL" id="SNRW01005028">
    <property type="protein sequence ID" value="KAA6385945.1"/>
    <property type="molecule type" value="Genomic_DNA"/>
</dbReference>
<comment type="caution">
    <text evidence="9">The sequence shown here is derived from an EMBL/GenBank/DDBJ whole genome shotgun (WGS) entry which is preliminary data.</text>
</comment>
<dbReference type="Pfam" id="PF01189">
    <property type="entry name" value="Methyltr_RsmB-F"/>
    <property type="match status" value="1"/>
</dbReference>
<evidence type="ECO:0000256" key="7">
    <source>
        <dbReference type="SAM" id="Coils"/>
    </source>
</evidence>
<comment type="caution">
    <text evidence="6">Lacks conserved residue(s) required for the propagation of feature annotation.</text>
</comment>
<dbReference type="GO" id="GO:0003723">
    <property type="term" value="F:RNA binding"/>
    <property type="evidence" value="ECO:0007669"/>
    <property type="project" value="UniProtKB-UniRule"/>
</dbReference>
<organism evidence="9 10">
    <name type="scientific">Streblomastix strix</name>
    <dbReference type="NCBI Taxonomy" id="222440"/>
    <lineage>
        <taxon>Eukaryota</taxon>
        <taxon>Metamonada</taxon>
        <taxon>Preaxostyla</taxon>
        <taxon>Oxymonadida</taxon>
        <taxon>Streblomastigidae</taxon>
        <taxon>Streblomastix</taxon>
    </lineage>
</organism>
<evidence type="ECO:0000256" key="6">
    <source>
        <dbReference type="PROSITE-ProRule" id="PRU01023"/>
    </source>
</evidence>
<evidence type="ECO:0000256" key="4">
    <source>
        <dbReference type="ARBA" id="ARBA00022691"/>
    </source>
</evidence>
<accession>A0A5J4VU41</accession>
<evidence type="ECO:0000256" key="1">
    <source>
        <dbReference type="ARBA" id="ARBA00007494"/>
    </source>
</evidence>
<feature type="active site" description="Nucleophile" evidence="6">
    <location>
        <position position="132"/>
    </location>
</feature>
<dbReference type="GO" id="GO:0001510">
    <property type="term" value="P:RNA methylation"/>
    <property type="evidence" value="ECO:0007669"/>
    <property type="project" value="InterPro"/>
</dbReference>
<feature type="non-terminal residue" evidence="9">
    <location>
        <position position="1"/>
    </location>
</feature>
<feature type="domain" description="SAM-dependent MTase RsmB/NOP-type" evidence="8">
    <location>
        <begin position="1"/>
        <end position="248"/>
    </location>
</feature>
<evidence type="ECO:0000256" key="2">
    <source>
        <dbReference type="ARBA" id="ARBA00022603"/>
    </source>
</evidence>
<evidence type="ECO:0000256" key="3">
    <source>
        <dbReference type="ARBA" id="ARBA00022679"/>
    </source>
</evidence>
<dbReference type="InterPro" id="IPR049560">
    <property type="entry name" value="MeTrfase_RsmB-F_NOP2_cat"/>
</dbReference>
<dbReference type="PROSITE" id="PS01153">
    <property type="entry name" value="NOL1_NOP2_SUN"/>
    <property type="match status" value="1"/>
</dbReference>
<feature type="binding site" evidence="6">
    <location>
        <position position="16"/>
    </location>
    <ligand>
        <name>S-adenosyl-L-methionine</name>
        <dbReference type="ChEBI" id="CHEBI:59789"/>
    </ligand>
</feature>
<keyword evidence="4 6" id="KW-0949">S-adenosyl-L-methionine</keyword>
<dbReference type="GO" id="GO:0008173">
    <property type="term" value="F:RNA methyltransferase activity"/>
    <property type="evidence" value="ECO:0007669"/>
    <property type="project" value="InterPro"/>
</dbReference>
<evidence type="ECO:0000313" key="10">
    <source>
        <dbReference type="Proteomes" id="UP000324800"/>
    </source>
</evidence>
<sequence length="387" mass="44858">SQDPILLPTGCLVANDVSKKRCYVLAKQLAQQQSPVLLITNHDATRFPFIADETEIFSQSQLLPKQQKGIFLFDRILCDVPCSGTGTLRKQKKIEHTFSPFDQLILHPIQMSILNRSIQLLREGGIVVYSTCSLCPLEDEAVVSAILLRWGKKVEIVDVQNHDEIVGYEQEQQQEERIQINEENKEDLYNNINETENGVQKQKKNNKMKNKNKNKEKVKKVLPLLKTEIGLSDWKDTGGFFIAVIRKRHQYEYEKEKDINMEQKENENENKEYFGMKQEKEKEIEQQKEIEVGDENQQIKVKKKKEKKQKLDFLYLKLLLIQNTQLQQKYGTPISFALSGVVTTQHALFLAGPQDLFDTLIPLIELVCITSEQNINVQEKKIRKTKK</sequence>
<dbReference type="InterPro" id="IPR001678">
    <property type="entry name" value="MeTrfase_RsmB-F_NOP2_dom"/>
</dbReference>
<name>A0A5J4VU41_9EUKA</name>
<evidence type="ECO:0000259" key="8">
    <source>
        <dbReference type="PROSITE" id="PS51686"/>
    </source>
</evidence>
<dbReference type="Proteomes" id="UP000324800">
    <property type="component" value="Unassembled WGS sequence"/>
</dbReference>